<dbReference type="InterPro" id="IPR039968">
    <property type="entry name" value="BcerS-like"/>
</dbReference>
<protein>
    <recommendedName>
        <fullName evidence="1">N-acetyltransferase domain-containing protein</fullName>
    </recommendedName>
</protein>
<dbReference type="Gene3D" id="3.40.630.30">
    <property type="match status" value="1"/>
</dbReference>
<dbReference type="PANTHER" id="PTHR41368:SF1">
    <property type="entry name" value="PROTEIN YGHO"/>
    <property type="match status" value="1"/>
</dbReference>
<dbReference type="SUPFAM" id="SSF55729">
    <property type="entry name" value="Acyl-CoA N-acyltransferases (Nat)"/>
    <property type="match status" value="1"/>
</dbReference>
<proteinExistence type="predicted"/>
<dbReference type="AlphaFoldDB" id="A0A381Y4A6"/>
<dbReference type="PANTHER" id="PTHR41368">
    <property type="entry name" value="PROTEIN YGHO"/>
    <property type="match status" value="1"/>
</dbReference>
<dbReference type="GO" id="GO:0016747">
    <property type="term" value="F:acyltransferase activity, transferring groups other than amino-acyl groups"/>
    <property type="evidence" value="ECO:0007669"/>
    <property type="project" value="InterPro"/>
</dbReference>
<feature type="domain" description="N-acetyltransferase" evidence="1">
    <location>
        <begin position="240"/>
        <end position="353"/>
    </location>
</feature>
<dbReference type="EMBL" id="UINC01017332">
    <property type="protein sequence ID" value="SVA71710.1"/>
    <property type="molecule type" value="Genomic_DNA"/>
</dbReference>
<dbReference type="InterPro" id="IPR016181">
    <property type="entry name" value="Acyl_CoA_acyltransferase"/>
</dbReference>
<organism evidence="2">
    <name type="scientific">marine metagenome</name>
    <dbReference type="NCBI Taxonomy" id="408172"/>
    <lineage>
        <taxon>unclassified sequences</taxon>
        <taxon>metagenomes</taxon>
        <taxon>ecological metagenomes</taxon>
    </lineage>
</organism>
<accession>A0A381Y4A6</accession>
<dbReference type="Pfam" id="PF00583">
    <property type="entry name" value="Acetyltransf_1"/>
    <property type="match status" value="1"/>
</dbReference>
<name>A0A381Y4A6_9ZZZZ</name>
<sequence>MIEVKEKDFNSFFKAPFNAYGSNSLYVSPFKSDLKRFLSNKNPLFKDKNTFTFFSTFKNGTPVGRVVVHVHKKSNEKYKSKTAYFGFFDCIDDLDVAKALFDKVERWARDNKFSEIMGNFNLTAMQQIGVTTDGFENVPYMDQVYSPPQISKLLEKLGYNSFFPMTTFEIDLKSVDPKILNKGMKFSSIDDEKIKFEKINKRNFKVHIEHARICLNDGFANNPMFVPVTKDEYYFQSKDMTLVIDNHISTIAYHDNRPIGVTVCLPDLNPFLKANKSRFSLMTPFHLLKLKTQRKRAGLIYTSVIQDYQVKGLGGILMYHTLSAVKSRGYEYLGVTWISDENIPSLRNVEKAGGKPLHKLCLYKKEI</sequence>
<reference evidence="2" key="1">
    <citation type="submission" date="2018-05" db="EMBL/GenBank/DDBJ databases">
        <authorList>
            <person name="Lanie J.A."/>
            <person name="Ng W.-L."/>
            <person name="Kazmierczak K.M."/>
            <person name="Andrzejewski T.M."/>
            <person name="Davidsen T.M."/>
            <person name="Wayne K.J."/>
            <person name="Tettelin H."/>
            <person name="Glass J.I."/>
            <person name="Rusch D."/>
            <person name="Podicherti R."/>
            <person name="Tsui H.-C.T."/>
            <person name="Winkler M.E."/>
        </authorList>
    </citation>
    <scope>NUCLEOTIDE SEQUENCE</scope>
</reference>
<gene>
    <name evidence="2" type="ORF">METZ01_LOCUS124564</name>
</gene>
<evidence type="ECO:0000259" key="1">
    <source>
        <dbReference type="Pfam" id="PF00583"/>
    </source>
</evidence>
<dbReference type="InterPro" id="IPR000182">
    <property type="entry name" value="GNAT_dom"/>
</dbReference>
<evidence type="ECO:0000313" key="2">
    <source>
        <dbReference type="EMBL" id="SVA71710.1"/>
    </source>
</evidence>